<reference evidence="2 3" key="1">
    <citation type="journal article" date="2014" name="PLoS ONE">
        <title>Global Analysis of Gene Expression Profiles in Physic Nut (Jatropha curcas L.) Seedlings Exposed to Salt Stress.</title>
        <authorList>
            <person name="Zhang L."/>
            <person name="Zhang C."/>
            <person name="Wu P."/>
            <person name="Chen Y."/>
            <person name="Li M."/>
            <person name="Jiang H."/>
            <person name="Wu G."/>
        </authorList>
    </citation>
    <scope>NUCLEOTIDE SEQUENCE [LARGE SCALE GENOMIC DNA]</scope>
    <source>
        <strain evidence="3">cv. GZQX0401</strain>
        <tissue evidence="2">Young leaves</tissue>
    </source>
</reference>
<gene>
    <name evidence="2" type="ORF">JCGZ_16290</name>
</gene>
<keyword evidence="3" id="KW-1185">Reference proteome</keyword>
<name>A0A067L7R1_JATCU</name>
<organism evidence="2 3">
    <name type="scientific">Jatropha curcas</name>
    <name type="common">Barbados nut</name>
    <dbReference type="NCBI Taxonomy" id="180498"/>
    <lineage>
        <taxon>Eukaryota</taxon>
        <taxon>Viridiplantae</taxon>
        <taxon>Streptophyta</taxon>
        <taxon>Embryophyta</taxon>
        <taxon>Tracheophyta</taxon>
        <taxon>Spermatophyta</taxon>
        <taxon>Magnoliopsida</taxon>
        <taxon>eudicotyledons</taxon>
        <taxon>Gunneridae</taxon>
        <taxon>Pentapetalae</taxon>
        <taxon>rosids</taxon>
        <taxon>fabids</taxon>
        <taxon>Malpighiales</taxon>
        <taxon>Euphorbiaceae</taxon>
        <taxon>Crotonoideae</taxon>
        <taxon>Jatropheae</taxon>
        <taxon>Jatropha</taxon>
    </lineage>
</organism>
<evidence type="ECO:0000313" key="3">
    <source>
        <dbReference type="Proteomes" id="UP000027138"/>
    </source>
</evidence>
<sequence>MNPGDLSKLGHLRPLDLAEDEALLQAELLAVARGGAVRRCDWRRGVAARWPARAGWRATDLLSLASHTQTDAGKKKEKKRKKERKKKKKKGGGGAVAVSVEWS</sequence>
<evidence type="ECO:0000313" key="2">
    <source>
        <dbReference type="EMBL" id="KDP44457.1"/>
    </source>
</evidence>
<protein>
    <submittedName>
        <fullName evidence="2">Uncharacterized protein</fullName>
    </submittedName>
</protein>
<accession>A0A067L7R1</accession>
<feature type="region of interest" description="Disordered" evidence="1">
    <location>
        <begin position="66"/>
        <end position="103"/>
    </location>
</feature>
<proteinExistence type="predicted"/>
<dbReference type="AlphaFoldDB" id="A0A067L7R1"/>
<feature type="compositionally biased region" description="Basic residues" evidence="1">
    <location>
        <begin position="75"/>
        <end position="91"/>
    </location>
</feature>
<dbReference type="EMBL" id="KK914251">
    <property type="protein sequence ID" value="KDP44457.1"/>
    <property type="molecule type" value="Genomic_DNA"/>
</dbReference>
<dbReference type="Proteomes" id="UP000027138">
    <property type="component" value="Unassembled WGS sequence"/>
</dbReference>
<evidence type="ECO:0000256" key="1">
    <source>
        <dbReference type="SAM" id="MobiDB-lite"/>
    </source>
</evidence>